<gene>
    <name evidence="14" type="ORF">MHI_LOCUS594322</name>
</gene>
<dbReference type="InterPro" id="IPR035684">
    <property type="entry name" value="ArgRS_core"/>
</dbReference>
<protein>
    <recommendedName>
        <fullName evidence="9">Probable arginine--tRNA ligase, mitochondrial</fullName>
        <ecNumber evidence="2">6.1.1.19</ecNumber>
    </recommendedName>
    <alternativeName>
        <fullName evidence="8">Arginyl-tRNA synthetase</fullName>
    </alternativeName>
</protein>
<dbReference type="InterPro" id="IPR001278">
    <property type="entry name" value="Arg-tRNA-ligase"/>
</dbReference>
<evidence type="ECO:0000256" key="12">
    <source>
        <dbReference type="RuleBase" id="RU363038"/>
    </source>
</evidence>
<keyword evidence="3 12" id="KW-0436">Ligase</keyword>
<dbReference type="Pfam" id="PF05746">
    <property type="entry name" value="DALR_1"/>
    <property type="match status" value="1"/>
</dbReference>
<dbReference type="PANTHER" id="PTHR11956">
    <property type="entry name" value="ARGINYL-TRNA SYNTHETASE"/>
    <property type="match status" value="1"/>
</dbReference>
<evidence type="ECO:0000256" key="8">
    <source>
        <dbReference type="ARBA" id="ARBA00033033"/>
    </source>
</evidence>
<sequence>VIKPLHIDNVCEYKIMSNLYVTFRKKIDTYTFVLPLKSKNYDLTNKIKNINDLRSTFDSVAVENNIMYFNVLRDNYIKQILENNMFGVRPPLADNYKNIIVEFSSPNIAKPFHMGHLRSTIIGNYIANLNSFLQNQVTKINYLGDWGTQFGYVYIGMKMKNIDNIEMHTDPIKTLYTSYVDANKLAESNPNIHKRAKEIFRQLEFEDDEVYKNWGKIKQFTVLELEKTYKRLSVIFDQYEWESMYNAKKVNKIINKMEEMQLLKLDNDNRKVIAVSKEKNPVPIMKSDGTSLYISRDIAAAIDRFERYNFDAMYYIVENGQTDHFNNLIQILNKMNLSWADRLKHVKFGKVHGMSTRKGTAVFLEDILNKAKEIMRERQLKAKTTKIPLDKIDESSDILGVSGVIIQDLKQSRMNNYKFDWDLMLNMKGDSGIKLQYTHCRLCSLGELSDATLVTKCDSALLKEPEVDQLILLISQFDEAVLKSYEELEPHILTIYLFPINMGWHKLTIKNESKDLGNQRLLLFHTAKIILAQGMKLLGLTPLEK</sequence>
<name>A0A6V7H719_9HYME</name>
<dbReference type="Pfam" id="PF00750">
    <property type="entry name" value="tRNA-synt_1d"/>
    <property type="match status" value="1"/>
</dbReference>
<feature type="non-terminal residue" evidence="14">
    <location>
        <position position="1"/>
    </location>
</feature>
<dbReference type="Proteomes" id="UP000752696">
    <property type="component" value="Unassembled WGS sequence"/>
</dbReference>
<dbReference type="EMBL" id="CAJDYZ010008732">
    <property type="protein sequence ID" value="CAD1475767.1"/>
    <property type="molecule type" value="Genomic_DNA"/>
</dbReference>
<keyword evidence="15" id="KW-1185">Reference proteome</keyword>
<dbReference type="NCBIfam" id="TIGR00456">
    <property type="entry name" value="argS"/>
    <property type="match status" value="1"/>
</dbReference>
<keyword evidence="6 12" id="KW-0648">Protein biosynthesis</keyword>
<evidence type="ECO:0000256" key="4">
    <source>
        <dbReference type="ARBA" id="ARBA00022741"/>
    </source>
</evidence>
<dbReference type="GO" id="GO:0004814">
    <property type="term" value="F:arginine-tRNA ligase activity"/>
    <property type="evidence" value="ECO:0007669"/>
    <property type="project" value="UniProtKB-EC"/>
</dbReference>
<keyword evidence="7 12" id="KW-0030">Aminoacyl-tRNA synthetase</keyword>
<evidence type="ECO:0000256" key="2">
    <source>
        <dbReference type="ARBA" id="ARBA00012837"/>
    </source>
</evidence>
<evidence type="ECO:0000259" key="13">
    <source>
        <dbReference type="SMART" id="SM00836"/>
    </source>
</evidence>
<dbReference type="EC" id="6.1.1.19" evidence="2"/>
<reference evidence="14" key="1">
    <citation type="submission" date="2020-07" db="EMBL/GenBank/DDBJ databases">
        <authorList>
            <person name="Nazaruddin N."/>
        </authorList>
    </citation>
    <scope>NUCLEOTIDE SEQUENCE</scope>
</reference>
<dbReference type="GO" id="GO:0032543">
    <property type="term" value="P:mitochondrial translation"/>
    <property type="evidence" value="ECO:0007669"/>
    <property type="project" value="TreeGrafter"/>
</dbReference>
<feature type="non-terminal residue" evidence="14">
    <location>
        <position position="545"/>
    </location>
</feature>
<comment type="similarity">
    <text evidence="1 12">Belongs to the class-I aminoacyl-tRNA synthetase family.</text>
</comment>
<accession>A0A6V7H719</accession>
<dbReference type="PROSITE" id="PS00178">
    <property type="entry name" value="AA_TRNA_LIGASE_I"/>
    <property type="match status" value="1"/>
</dbReference>
<dbReference type="Gene3D" id="3.40.50.620">
    <property type="entry name" value="HUPs"/>
    <property type="match status" value="1"/>
</dbReference>
<dbReference type="SUPFAM" id="SSF47323">
    <property type="entry name" value="Anticodon-binding domain of a subclass of class I aminoacyl-tRNA synthetases"/>
    <property type="match status" value="1"/>
</dbReference>
<dbReference type="SMART" id="SM00836">
    <property type="entry name" value="DALR_1"/>
    <property type="match status" value="1"/>
</dbReference>
<comment type="caution">
    <text evidence="14">The sequence shown here is derived from an EMBL/GenBank/DDBJ whole genome shotgun (WGS) entry which is preliminary data.</text>
</comment>
<evidence type="ECO:0000256" key="9">
    <source>
        <dbReference type="ARBA" id="ARBA00039495"/>
    </source>
</evidence>
<dbReference type="AlphaFoldDB" id="A0A6V7H719"/>
<dbReference type="GO" id="GO:0005739">
    <property type="term" value="C:mitochondrion"/>
    <property type="evidence" value="ECO:0007669"/>
    <property type="project" value="TreeGrafter"/>
</dbReference>
<evidence type="ECO:0000256" key="6">
    <source>
        <dbReference type="ARBA" id="ARBA00022917"/>
    </source>
</evidence>
<evidence type="ECO:0000256" key="11">
    <source>
        <dbReference type="ARBA" id="ARBA00049595"/>
    </source>
</evidence>
<dbReference type="OrthoDB" id="68056at2759"/>
<evidence type="ECO:0000256" key="7">
    <source>
        <dbReference type="ARBA" id="ARBA00023146"/>
    </source>
</evidence>
<dbReference type="FunFam" id="3.40.50.620:FF:000058">
    <property type="entry name" value="Mitochondrial arginyl-tRNA synthetase"/>
    <property type="match status" value="1"/>
</dbReference>
<dbReference type="FunFam" id="1.10.730.10:FF:000006">
    <property type="entry name" value="Arginyl-tRNA synthetase 2, mitochondrial"/>
    <property type="match status" value="1"/>
</dbReference>
<dbReference type="InterPro" id="IPR009080">
    <property type="entry name" value="tRNAsynth_Ia_anticodon-bd"/>
</dbReference>
<dbReference type="InterPro" id="IPR014729">
    <property type="entry name" value="Rossmann-like_a/b/a_fold"/>
</dbReference>
<keyword evidence="4 12" id="KW-0547">Nucleotide-binding</keyword>
<dbReference type="GO" id="GO:0006420">
    <property type="term" value="P:arginyl-tRNA aminoacylation"/>
    <property type="evidence" value="ECO:0007669"/>
    <property type="project" value="InterPro"/>
</dbReference>
<dbReference type="PRINTS" id="PR01038">
    <property type="entry name" value="TRNASYNTHARG"/>
</dbReference>
<evidence type="ECO:0000313" key="15">
    <source>
        <dbReference type="Proteomes" id="UP000752696"/>
    </source>
</evidence>
<dbReference type="GO" id="GO:0005524">
    <property type="term" value="F:ATP binding"/>
    <property type="evidence" value="ECO:0007669"/>
    <property type="project" value="UniProtKB-KW"/>
</dbReference>
<comment type="catalytic activity">
    <reaction evidence="10">
        <text>tRNA(Arg) + L-arginine + ATP = L-arginyl-tRNA(Arg) + AMP + diphosphate</text>
        <dbReference type="Rhea" id="RHEA:20301"/>
        <dbReference type="Rhea" id="RHEA-COMP:9658"/>
        <dbReference type="Rhea" id="RHEA-COMP:9673"/>
        <dbReference type="ChEBI" id="CHEBI:30616"/>
        <dbReference type="ChEBI" id="CHEBI:32682"/>
        <dbReference type="ChEBI" id="CHEBI:33019"/>
        <dbReference type="ChEBI" id="CHEBI:78442"/>
        <dbReference type="ChEBI" id="CHEBI:78513"/>
        <dbReference type="ChEBI" id="CHEBI:456215"/>
        <dbReference type="EC" id="6.1.1.19"/>
    </reaction>
</comment>
<evidence type="ECO:0000256" key="5">
    <source>
        <dbReference type="ARBA" id="ARBA00022840"/>
    </source>
</evidence>
<proteinExistence type="inferred from homology"/>
<dbReference type="InterPro" id="IPR001412">
    <property type="entry name" value="aa-tRNA-synth_I_CS"/>
</dbReference>
<evidence type="ECO:0000256" key="10">
    <source>
        <dbReference type="ARBA" id="ARBA00049339"/>
    </source>
</evidence>
<comment type="function">
    <text evidence="11">Catalyzes the attachment of arginine to tRNA(Arg) in a two-step reaction: arginine is first activated by ATP to form Arg-AMP and then transferred to the acceptor end of tRNA(Arg).</text>
</comment>
<dbReference type="Gene3D" id="1.10.730.10">
    <property type="entry name" value="Isoleucyl-tRNA Synthetase, Domain 1"/>
    <property type="match status" value="1"/>
</dbReference>
<dbReference type="PANTHER" id="PTHR11956:SF11">
    <property type="entry name" value="ARGININE--TRNA LIGASE, MITOCHONDRIAL-RELATED"/>
    <property type="match status" value="1"/>
</dbReference>
<organism evidence="14 15">
    <name type="scientific">Heterotrigona itama</name>
    <dbReference type="NCBI Taxonomy" id="395501"/>
    <lineage>
        <taxon>Eukaryota</taxon>
        <taxon>Metazoa</taxon>
        <taxon>Ecdysozoa</taxon>
        <taxon>Arthropoda</taxon>
        <taxon>Hexapoda</taxon>
        <taxon>Insecta</taxon>
        <taxon>Pterygota</taxon>
        <taxon>Neoptera</taxon>
        <taxon>Endopterygota</taxon>
        <taxon>Hymenoptera</taxon>
        <taxon>Apocrita</taxon>
        <taxon>Aculeata</taxon>
        <taxon>Apoidea</taxon>
        <taxon>Anthophila</taxon>
        <taxon>Apidae</taxon>
        <taxon>Heterotrigona</taxon>
    </lineage>
</organism>
<dbReference type="InterPro" id="IPR008909">
    <property type="entry name" value="DALR_anticod-bd"/>
</dbReference>
<evidence type="ECO:0000313" key="14">
    <source>
        <dbReference type="EMBL" id="CAD1475767.1"/>
    </source>
</evidence>
<keyword evidence="5 12" id="KW-0067">ATP-binding</keyword>
<evidence type="ECO:0000256" key="1">
    <source>
        <dbReference type="ARBA" id="ARBA00005594"/>
    </source>
</evidence>
<evidence type="ECO:0000256" key="3">
    <source>
        <dbReference type="ARBA" id="ARBA00022598"/>
    </source>
</evidence>
<dbReference type="SUPFAM" id="SSF52374">
    <property type="entry name" value="Nucleotidylyl transferase"/>
    <property type="match status" value="1"/>
</dbReference>
<feature type="domain" description="DALR anticodon binding" evidence="13">
    <location>
        <begin position="435"/>
        <end position="545"/>
    </location>
</feature>